<dbReference type="EMBL" id="QWDD01000001">
    <property type="protein sequence ID" value="RNJ51126.1"/>
    <property type="molecule type" value="Genomic_DNA"/>
</dbReference>
<evidence type="ECO:0000259" key="1">
    <source>
        <dbReference type="PROSITE" id="PS50994"/>
    </source>
</evidence>
<evidence type="ECO:0000313" key="3">
    <source>
        <dbReference type="EMBL" id="RNJ51126.1"/>
    </source>
</evidence>
<dbReference type="InterPro" id="IPR054353">
    <property type="entry name" value="IstA-like_C"/>
</dbReference>
<dbReference type="GO" id="GO:0015074">
    <property type="term" value="P:DNA integration"/>
    <property type="evidence" value="ECO:0007669"/>
    <property type="project" value="InterPro"/>
</dbReference>
<feature type="domain" description="Integrase catalytic" evidence="1">
    <location>
        <begin position="121"/>
        <end position="312"/>
    </location>
</feature>
<dbReference type="PROSITE" id="PS50994">
    <property type="entry name" value="INTEGRASE"/>
    <property type="match status" value="1"/>
</dbReference>
<gene>
    <name evidence="3" type="ORF">D1O30_17505</name>
    <name evidence="2" type="ORF">D1O30_19410</name>
</gene>
<dbReference type="AlphaFoldDB" id="A0A3M9XU05"/>
<dbReference type="PANTHER" id="PTHR35004:SF7">
    <property type="entry name" value="INTEGRASE PROTEIN"/>
    <property type="match status" value="1"/>
</dbReference>
<accession>A0A3M9XU05</accession>
<dbReference type="EMBL" id="QWDD01000003">
    <property type="protein sequence ID" value="RNJ48018.1"/>
    <property type="molecule type" value="Genomic_DNA"/>
</dbReference>
<dbReference type="Proteomes" id="UP000268623">
    <property type="component" value="Unassembled WGS sequence"/>
</dbReference>
<dbReference type="PANTHER" id="PTHR35004">
    <property type="entry name" value="TRANSPOSASE RV3428C-RELATED"/>
    <property type="match status" value="1"/>
</dbReference>
<sequence length="499" mass="55537">MFAVEIYAAVRRFVFIEGNSRREAARVFGLSRDTVAKMCRYSAPPGYVRTKAPERPKLGPLLPVIDAILDTDKMAPPKQRHTAKRIFERLRDEHGFAGGYTVVKDYVRLARSRSREVFVPLAHPPGHAQVDFGECVGVIGGVRMKLHVFCFDLPQSDACFIKAYAAETTEAFLDGHVSAFAFFGGVPLSILYDNLKIAVAKILGGGERRRTQAFTELVSHFLFDDRFGRPGKGNDKGKVEGLVKYSRANFLTPVPHAPSLEALNARLAERCRARQNERAGRHEQTIGERLVADMAAFRELPATPFEACHKVATKVSSLSLVRYRTNDYSVPTKYGFRDVLAKGFVDEVAIFCDGALIARHARSYARDDFIFEPRHYLALLEQKPGALDQAAPLQGWTLPETLAHLRRLLETRMGKRGKREFIQVLRLTEVFPEAVVIGAALDAIRLGAIGFDAVKQLVIARTENRPAHLDLSAYPYLPSLNVKTTSPADYLALVSREAA</sequence>
<organism evidence="3 4">
    <name type="scientific">Methylocystis hirsuta</name>
    <dbReference type="NCBI Taxonomy" id="369798"/>
    <lineage>
        <taxon>Bacteria</taxon>
        <taxon>Pseudomonadati</taxon>
        <taxon>Pseudomonadota</taxon>
        <taxon>Alphaproteobacteria</taxon>
        <taxon>Hyphomicrobiales</taxon>
        <taxon>Methylocystaceae</taxon>
        <taxon>Methylocystis</taxon>
    </lineage>
</organism>
<evidence type="ECO:0000313" key="4">
    <source>
        <dbReference type="Proteomes" id="UP000268623"/>
    </source>
</evidence>
<dbReference type="Pfam" id="PF22483">
    <property type="entry name" value="Mu-transpos_C_2"/>
    <property type="match status" value="1"/>
</dbReference>
<comment type="caution">
    <text evidence="3">The sequence shown here is derived from an EMBL/GenBank/DDBJ whole genome shotgun (WGS) entry which is preliminary data.</text>
</comment>
<protein>
    <submittedName>
        <fullName evidence="3">IS21 family transposase</fullName>
    </submittedName>
</protein>
<evidence type="ECO:0000313" key="2">
    <source>
        <dbReference type="EMBL" id="RNJ48018.1"/>
    </source>
</evidence>
<name>A0A3M9XU05_9HYPH</name>
<dbReference type="RefSeq" id="WP_123177005.1">
    <property type="nucleotide sequence ID" value="NZ_QWDD01000001.1"/>
</dbReference>
<dbReference type="InterPro" id="IPR001584">
    <property type="entry name" value="Integrase_cat-core"/>
</dbReference>
<keyword evidence="4" id="KW-1185">Reference proteome</keyword>
<proteinExistence type="predicted"/>
<reference evidence="3 4" key="1">
    <citation type="submission" date="2018-08" db="EMBL/GenBank/DDBJ databases">
        <title>Genome sequence of Methylocystis hirsuta CSC1, a methanotroph able to accumulate PHAs.</title>
        <authorList>
            <person name="Bordel S."/>
            <person name="Rodriguez E."/>
            <person name="Gancedo J."/>
            <person name="Munoz R."/>
        </authorList>
    </citation>
    <scope>NUCLEOTIDE SEQUENCE [LARGE SCALE GENOMIC DNA]</scope>
    <source>
        <strain evidence="3 4">CSC1</strain>
    </source>
</reference>
<dbReference type="OrthoDB" id="2065409at2"/>
<dbReference type="NCBIfam" id="NF033546">
    <property type="entry name" value="transpos_IS21"/>
    <property type="match status" value="1"/>
</dbReference>